<name>A0ABZ0RT12_9BACT</name>
<evidence type="ECO:0000256" key="1">
    <source>
        <dbReference type="SAM" id="Phobius"/>
    </source>
</evidence>
<organism evidence="2 3">
    <name type="scientific">Coraliomargarita algicola</name>
    <dbReference type="NCBI Taxonomy" id="3092156"/>
    <lineage>
        <taxon>Bacteria</taxon>
        <taxon>Pseudomonadati</taxon>
        <taxon>Verrucomicrobiota</taxon>
        <taxon>Opitutia</taxon>
        <taxon>Puniceicoccales</taxon>
        <taxon>Coraliomargaritaceae</taxon>
        <taxon>Coraliomargarita</taxon>
    </lineage>
</organism>
<protein>
    <submittedName>
        <fullName evidence="2">Uncharacterized protein</fullName>
    </submittedName>
</protein>
<evidence type="ECO:0000313" key="2">
    <source>
        <dbReference type="EMBL" id="WPJ98002.1"/>
    </source>
</evidence>
<evidence type="ECO:0000313" key="3">
    <source>
        <dbReference type="Proteomes" id="UP001324993"/>
    </source>
</evidence>
<keyword evidence="1" id="KW-0812">Transmembrane</keyword>
<reference evidence="2 3" key="1">
    <citation type="submission" date="2023-11" db="EMBL/GenBank/DDBJ databases">
        <title>Coraliomargarita sp. nov., isolated from marine algae.</title>
        <authorList>
            <person name="Lee J.K."/>
            <person name="Baek J.H."/>
            <person name="Kim J.M."/>
            <person name="Choi D.G."/>
            <person name="Jeon C.O."/>
        </authorList>
    </citation>
    <scope>NUCLEOTIDE SEQUENCE [LARGE SCALE GENOMIC DNA]</scope>
    <source>
        <strain evidence="2 3">J2-16</strain>
    </source>
</reference>
<dbReference type="EMBL" id="CP138858">
    <property type="protein sequence ID" value="WPJ98002.1"/>
    <property type="molecule type" value="Genomic_DNA"/>
</dbReference>
<keyword evidence="3" id="KW-1185">Reference proteome</keyword>
<sequence>MPVRNVQSNVGQSRSRQIVSPFLRISLLLGVCVHFAGFLVFHVTSTPLPTREEHRPFVQYVSPDTLLSGAELEEQAALFDSAPLFVPGRWNAAHNLNPPSRERGLLRFPAYEPSIDFSSALVSKELLDGFSDSVAEPIDLLALRYWDLFRHFGQGEVTPQQLEATGRFAEVRLLNGEVLRVLPVGVDLLSMQAIQPVSYYLRVEAGGRVLGRPTLSVSSGDAAFDVAAYSWLVEAGFPADLPAGFFEIRIYP</sequence>
<accession>A0ABZ0RT12</accession>
<keyword evidence="1" id="KW-0472">Membrane</keyword>
<dbReference type="Proteomes" id="UP001324993">
    <property type="component" value="Chromosome"/>
</dbReference>
<proteinExistence type="predicted"/>
<gene>
    <name evidence="2" type="ORF">SH580_09825</name>
</gene>
<feature type="transmembrane region" description="Helical" evidence="1">
    <location>
        <begin position="21"/>
        <end position="41"/>
    </location>
</feature>
<dbReference type="RefSeq" id="WP_319834812.1">
    <property type="nucleotide sequence ID" value="NZ_CP138858.1"/>
</dbReference>
<keyword evidence="1" id="KW-1133">Transmembrane helix</keyword>